<feature type="transmembrane region" description="Helical" evidence="7">
    <location>
        <begin position="307"/>
        <end position="329"/>
    </location>
</feature>
<evidence type="ECO:0000256" key="7">
    <source>
        <dbReference type="SAM" id="Phobius"/>
    </source>
</evidence>
<feature type="transmembrane region" description="Helical" evidence="7">
    <location>
        <begin position="70"/>
        <end position="94"/>
    </location>
</feature>
<dbReference type="InterPro" id="IPR036259">
    <property type="entry name" value="MFS_trans_sf"/>
</dbReference>
<evidence type="ECO:0000313" key="9">
    <source>
        <dbReference type="EMBL" id="MEK8126477.1"/>
    </source>
</evidence>
<dbReference type="PROSITE" id="PS50850">
    <property type="entry name" value="MFS"/>
    <property type="match status" value="1"/>
</dbReference>
<feature type="transmembrane region" description="Helical" evidence="7">
    <location>
        <begin position="370"/>
        <end position="390"/>
    </location>
</feature>
<comment type="similarity">
    <text evidence="2">Belongs to the major facilitator superfamily.</text>
</comment>
<sequence>MKTFLWTGCISYFLIGLAHVIIGSLMPELLAHYGKDYSSGGQLVALQFFGFLVGVLAGPWFSARLGKRGALLLCLICLTLAESVFFTLPAWSVVMLTAPLAGFGFGMIETIIGGMVIGYMEESRKTAAMARLEVFFGVGALVMPLISSLLITGGWWRGGFLTLSLLSAVVLVLWLLLPMGQMTAALGKSSPHSDAAPAAASDSPPIASRTGRSVGKMVLFISVFALYVGAEMSLANFLPSILLENAGVKPELGALSVTCFWGAMAVGRLFAAQLAGRWGHARYLIVSCVGGVASLAVFASISSVAGGFAIILVLGLLMSGMFAVALVFANSFFPGKEEGTTSILIASGGVGGAVIPLLTGWCMDRLSLGVTLWVLVSLYALLLVLVIGASRFTASAAVGRAGQAPI</sequence>
<evidence type="ECO:0000256" key="3">
    <source>
        <dbReference type="ARBA" id="ARBA00022448"/>
    </source>
</evidence>
<reference evidence="9 10" key="1">
    <citation type="submission" date="2024-04" db="EMBL/GenBank/DDBJ databases">
        <title>draft genome sequnece of Paenibacillus filicis.</title>
        <authorList>
            <person name="Kim D.-U."/>
        </authorList>
    </citation>
    <scope>NUCLEOTIDE SEQUENCE [LARGE SCALE GENOMIC DNA]</scope>
    <source>
        <strain evidence="9 10">KACC14197</strain>
    </source>
</reference>
<dbReference type="Gene3D" id="1.20.1250.20">
    <property type="entry name" value="MFS general substrate transporter like domains"/>
    <property type="match status" value="2"/>
</dbReference>
<dbReference type="SUPFAM" id="SSF103473">
    <property type="entry name" value="MFS general substrate transporter"/>
    <property type="match status" value="1"/>
</dbReference>
<evidence type="ECO:0000256" key="2">
    <source>
        <dbReference type="ARBA" id="ARBA00008335"/>
    </source>
</evidence>
<evidence type="ECO:0000259" key="8">
    <source>
        <dbReference type="PROSITE" id="PS50850"/>
    </source>
</evidence>
<dbReference type="RefSeq" id="WP_341413535.1">
    <property type="nucleotide sequence ID" value="NZ_JBBPCC010000001.1"/>
</dbReference>
<dbReference type="InterPro" id="IPR011701">
    <property type="entry name" value="MFS"/>
</dbReference>
<dbReference type="Pfam" id="PF07690">
    <property type="entry name" value="MFS_1"/>
    <property type="match status" value="1"/>
</dbReference>
<gene>
    <name evidence="9" type="ORF">WMW72_00965</name>
</gene>
<feature type="domain" description="Major facilitator superfamily (MFS) profile" evidence="8">
    <location>
        <begin position="4"/>
        <end position="394"/>
    </location>
</feature>
<keyword evidence="3" id="KW-0813">Transport</keyword>
<dbReference type="EMBL" id="JBBPCC010000001">
    <property type="protein sequence ID" value="MEK8126477.1"/>
    <property type="molecule type" value="Genomic_DNA"/>
</dbReference>
<keyword evidence="4 7" id="KW-0812">Transmembrane</keyword>
<dbReference type="Proteomes" id="UP001469365">
    <property type="component" value="Unassembled WGS sequence"/>
</dbReference>
<feature type="transmembrane region" description="Helical" evidence="7">
    <location>
        <begin position="252"/>
        <end position="271"/>
    </location>
</feature>
<organism evidence="9 10">
    <name type="scientific">Paenibacillus filicis</name>
    <dbReference type="NCBI Taxonomy" id="669464"/>
    <lineage>
        <taxon>Bacteria</taxon>
        <taxon>Bacillati</taxon>
        <taxon>Bacillota</taxon>
        <taxon>Bacilli</taxon>
        <taxon>Bacillales</taxon>
        <taxon>Paenibacillaceae</taxon>
        <taxon>Paenibacillus</taxon>
    </lineage>
</organism>
<feature type="transmembrane region" description="Helical" evidence="7">
    <location>
        <begin position="158"/>
        <end position="177"/>
    </location>
</feature>
<feature type="transmembrane region" description="Helical" evidence="7">
    <location>
        <begin position="218"/>
        <end position="240"/>
    </location>
</feature>
<dbReference type="InterPro" id="IPR051788">
    <property type="entry name" value="MFS_Transporter"/>
</dbReference>
<evidence type="ECO:0000256" key="4">
    <source>
        <dbReference type="ARBA" id="ARBA00022692"/>
    </source>
</evidence>
<feature type="transmembrane region" description="Helical" evidence="7">
    <location>
        <begin position="341"/>
        <end position="358"/>
    </location>
</feature>
<keyword evidence="6 7" id="KW-0472">Membrane</keyword>
<feature type="transmembrane region" description="Helical" evidence="7">
    <location>
        <begin position="283"/>
        <end position="301"/>
    </location>
</feature>
<evidence type="ECO:0000256" key="5">
    <source>
        <dbReference type="ARBA" id="ARBA00022989"/>
    </source>
</evidence>
<evidence type="ECO:0000256" key="1">
    <source>
        <dbReference type="ARBA" id="ARBA00004651"/>
    </source>
</evidence>
<dbReference type="PANTHER" id="PTHR23514:SF3">
    <property type="entry name" value="BYPASS OF STOP CODON PROTEIN 6"/>
    <property type="match status" value="1"/>
</dbReference>
<evidence type="ECO:0000256" key="6">
    <source>
        <dbReference type="ARBA" id="ARBA00023136"/>
    </source>
</evidence>
<name>A0ABU9DEC5_9BACL</name>
<proteinExistence type="inferred from homology"/>
<evidence type="ECO:0000313" key="10">
    <source>
        <dbReference type="Proteomes" id="UP001469365"/>
    </source>
</evidence>
<dbReference type="InterPro" id="IPR020846">
    <property type="entry name" value="MFS_dom"/>
</dbReference>
<comment type="subcellular location">
    <subcellularLocation>
        <location evidence="1">Cell membrane</location>
        <topology evidence="1">Multi-pass membrane protein</topology>
    </subcellularLocation>
</comment>
<dbReference type="PANTHER" id="PTHR23514">
    <property type="entry name" value="BYPASS OF STOP CODON PROTEIN 6"/>
    <property type="match status" value="1"/>
</dbReference>
<feature type="transmembrane region" description="Helical" evidence="7">
    <location>
        <begin position="100"/>
        <end position="120"/>
    </location>
</feature>
<keyword evidence="5 7" id="KW-1133">Transmembrane helix</keyword>
<feature type="transmembrane region" description="Helical" evidence="7">
    <location>
        <begin position="44"/>
        <end position="63"/>
    </location>
</feature>
<keyword evidence="10" id="KW-1185">Reference proteome</keyword>
<accession>A0ABU9DEC5</accession>
<feature type="transmembrane region" description="Helical" evidence="7">
    <location>
        <begin position="132"/>
        <end position="152"/>
    </location>
</feature>
<protein>
    <submittedName>
        <fullName evidence="9">MFS transporter</fullName>
    </submittedName>
</protein>
<comment type="caution">
    <text evidence="9">The sequence shown here is derived from an EMBL/GenBank/DDBJ whole genome shotgun (WGS) entry which is preliminary data.</text>
</comment>